<evidence type="ECO:0000256" key="4">
    <source>
        <dbReference type="ARBA" id="ARBA00022643"/>
    </source>
</evidence>
<dbReference type="Proteomes" id="UP000647235">
    <property type="component" value="Unassembled WGS sequence"/>
</dbReference>
<keyword evidence="7" id="KW-1185">Reference proteome</keyword>
<dbReference type="InterPro" id="IPR013785">
    <property type="entry name" value="Aldolase_TIM"/>
</dbReference>
<protein>
    <recommendedName>
        <fullName evidence="2">Probable nitronate monooxygenase</fullName>
    </recommendedName>
</protein>
<dbReference type="PANTHER" id="PTHR32332">
    <property type="entry name" value="2-NITROPROPANE DIOXYGENASE"/>
    <property type="match status" value="1"/>
</dbReference>
<sequence length="372" mass="40435">MDYKPLKTGNLTAKVPVIQGGMGIGISLGNLAGTVAKVGGIGIISAAQIGFKEADFDQNPEKANLRTIQKEYEKARKIAPDGVIGFNIMVAMRHYEKYVEAAIQAGADLIISGAGLPMDLPKIAGASQVKLAPIVSSEKSVRVIFRYWEKKYKRQPDLVVIEGPLAGGHLGFSVEELEMYEEECGNLCHGSVNSGSENRGKKKYEDEVRKILETVKIYEEKCDHEIPVVLAGGIDDASKVKEAFALGVDGVQVATRFVTTKECDADIRYKQAYLDAKKEDIVIVKSPVGMPGRAILNTFQKKVRAGEKIPHSPCHGCLHKCNPAEIPYCITDALIHAAKGEVEDALLFCGANAYKATKIETVEEVIQDLFKA</sequence>
<dbReference type="GO" id="GO:0004497">
    <property type="term" value="F:monooxygenase activity"/>
    <property type="evidence" value="ECO:0007669"/>
    <property type="project" value="UniProtKB-KW"/>
</dbReference>
<gene>
    <name evidence="6" type="ORF">H8S07_08280</name>
</gene>
<dbReference type="CDD" id="cd04730">
    <property type="entry name" value="NPD_like"/>
    <property type="match status" value="1"/>
</dbReference>
<comment type="caution">
    <text evidence="6">The sequence shown here is derived from an EMBL/GenBank/DDBJ whole genome shotgun (WGS) entry which is preliminary data.</text>
</comment>
<proteinExistence type="predicted"/>
<dbReference type="PANTHER" id="PTHR32332:SF18">
    <property type="entry name" value="2-NITROPROPANE DIOXYGENASE"/>
    <property type="match status" value="1"/>
</dbReference>
<reference evidence="6 7" key="1">
    <citation type="submission" date="2020-08" db="EMBL/GenBank/DDBJ databases">
        <title>Genome public.</title>
        <authorList>
            <person name="Liu C."/>
            <person name="Sun Q."/>
        </authorList>
    </citation>
    <scope>NUCLEOTIDE SEQUENCE [LARGE SCALE GENOMIC DNA]</scope>
    <source>
        <strain evidence="6 7">NSJ-36</strain>
    </source>
</reference>
<name>A0ABR7EV94_9FIRM</name>
<keyword evidence="5" id="KW-0560">Oxidoreductase</keyword>
<keyword evidence="3" id="KW-0285">Flavoprotein</keyword>
<dbReference type="Pfam" id="PF03060">
    <property type="entry name" value="NMO"/>
    <property type="match status" value="1"/>
</dbReference>
<keyword evidence="6" id="KW-0503">Monooxygenase</keyword>
<evidence type="ECO:0000256" key="1">
    <source>
        <dbReference type="ARBA" id="ARBA00003535"/>
    </source>
</evidence>
<comment type="function">
    <text evidence="1">Nitronate monooxygenase that uses molecular oxygen to catalyze the oxidative denitrification of alkyl nitronates. Acts on propionate 3-nitronate (P3N), the presumed physiological substrate. Probably functions in the detoxification of P3N, a metabolic poison produced by plants and fungi as a defense mechanism.</text>
</comment>
<dbReference type="RefSeq" id="WP_186855835.1">
    <property type="nucleotide sequence ID" value="NZ_JACOOY010000009.1"/>
</dbReference>
<evidence type="ECO:0000256" key="3">
    <source>
        <dbReference type="ARBA" id="ARBA00022630"/>
    </source>
</evidence>
<dbReference type="SUPFAM" id="SSF51412">
    <property type="entry name" value="Inosine monophosphate dehydrogenase (IMPDH)"/>
    <property type="match status" value="1"/>
</dbReference>
<evidence type="ECO:0000256" key="5">
    <source>
        <dbReference type="ARBA" id="ARBA00023002"/>
    </source>
</evidence>
<keyword evidence="4" id="KW-0288">FMN</keyword>
<dbReference type="Gene3D" id="3.20.20.70">
    <property type="entry name" value="Aldolase class I"/>
    <property type="match status" value="1"/>
</dbReference>
<evidence type="ECO:0000256" key="2">
    <source>
        <dbReference type="ARBA" id="ARBA00013457"/>
    </source>
</evidence>
<dbReference type="EMBL" id="JACOOY010000009">
    <property type="protein sequence ID" value="MBC5665274.1"/>
    <property type="molecule type" value="Genomic_DNA"/>
</dbReference>
<dbReference type="InterPro" id="IPR004136">
    <property type="entry name" value="NMO"/>
</dbReference>
<evidence type="ECO:0000313" key="6">
    <source>
        <dbReference type="EMBL" id="MBC5665274.1"/>
    </source>
</evidence>
<evidence type="ECO:0000313" key="7">
    <source>
        <dbReference type="Proteomes" id="UP000647235"/>
    </source>
</evidence>
<accession>A0ABR7EV94</accession>
<organism evidence="6 7">
    <name type="scientific">Dorea hominis</name>
    <dbReference type="NCBI Taxonomy" id="2763040"/>
    <lineage>
        <taxon>Bacteria</taxon>
        <taxon>Bacillati</taxon>
        <taxon>Bacillota</taxon>
        <taxon>Clostridia</taxon>
        <taxon>Lachnospirales</taxon>
        <taxon>Lachnospiraceae</taxon>
        <taxon>Dorea</taxon>
    </lineage>
</organism>